<keyword evidence="7" id="KW-1185">Reference proteome</keyword>
<dbReference type="PANTHER" id="PTHR43142">
    <property type="entry name" value="CARBOXYLIC ESTER HYDROLASE"/>
    <property type="match status" value="1"/>
</dbReference>
<dbReference type="RefSeq" id="XP_052130112.1">
    <property type="nucleotide sequence ID" value="XM_052274152.1"/>
</dbReference>
<gene>
    <name evidence="8" type="primary">LOC127751099</name>
</gene>
<dbReference type="GO" id="GO:0052689">
    <property type="term" value="F:carboxylic ester hydrolase activity"/>
    <property type="evidence" value="ECO:0007669"/>
    <property type="project" value="UniProtKB-KW"/>
</dbReference>
<keyword evidence="4" id="KW-0378">Hydrolase</keyword>
<feature type="domain" description="Carboxylesterase type B" evidence="6">
    <location>
        <begin position="61"/>
        <end position="253"/>
    </location>
</feature>
<protein>
    <submittedName>
        <fullName evidence="8">Esterase SG1-like</fullName>
    </submittedName>
</protein>
<evidence type="ECO:0000313" key="8">
    <source>
        <dbReference type="RefSeq" id="XP_052130112.1"/>
    </source>
</evidence>
<comment type="similarity">
    <text evidence="1">Belongs to the type-B carboxylesterase/lipase family.</text>
</comment>
<dbReference type="PROSITE" id="PS01173">
    <property type="entry name" value="LIPASE_GDXG_HIS"/>
    <property type="match status" value="1"/>
</dbReference>
<dbReference type="SUPFAM" id="SSF53474">
    <property type="entry name" value="alpha/beta-Hydrolases"/>
    <property type="match status" value="1"/>
</dbReference>
<keyword evidence="3" id="KW-0719">Serine esterase</keyword>
<evidence type="ECO:0000256" key="1">
    <source>
        <dbReference type="ARBA" id="ARBA00005964"/>
    </source>
</evidence>
<proteinExistence type="inferred from homology"/>
<dbReference type="PANTHER" id="PTHR43142:SF1">
    <property type="entry name" value="CARBOXYLIC ESTER HYDROLASE"/>
    <property type="match status" value="1"/>
</dbReference>
<dbReference type="Pfam" id="PF00135">
    <property type="entry name" value="COesterase"/>
    <property type="match status" value="1"/>
</dbReference>
<dbReference type="GeneID" id="127751099"/>
<evidence type="ECO:0000256" key="2">
    <source>
        <dbReference type="ARBA" id="ARBA00010515"/>
    </source>
</evidence>
<dbReference type="Proteomes" id="UP000504606">
    <property type="component" value="Unplaced"/>
</dbReference>
<dbReference type="KEGG" id="foc:127751099"/>
<evidence type="ECO:0000256" key="3">
    <source>
        <dbReference type="ARBA" id="ARBA00022487"/>
    </source>
</evidence>
<dbReference type="Gene3D" id="3.40.50.1820">
    <property type="entry name" value="alpha/beta hydrolase"/>
    <property type="match status" value="1"/>
</dbReference>
<evidence type="ECO:0000256" key="5">
    <source>
        <dbReference type="ARBA" id="ARBA00023180"/>
    </source>
</evidence>
<reference evidence="8" key="1">
    <citation type="submission" date="2025-08" db="UniProtKB">
        <authorList>
            <consortium name="RefSeq"/>
        </authorList>
    </citation>
    <scope>IDENTIFICATION</scope>
    <source>
        <tissue evidence="8">Whole organism</tissue>
    </source>
</reference>
<dbReference type="InterPro" id="IPR002168">
    <property type="entry name" value="Lipase_GDXG_HIS_AS"/>
</dbReference>
<accession>A0A9C6X6L8</accession>
<evidence type="ECO:0000256" key="4">
    <source>
        <dbReference type="ARBA" id="ARBA00022801"/>
    </source>
</evidence>
<comment type="similarity">
    <text evidence="2">Belongs to the 'GDXG' lipolytic enzyme family.</text>
</comment>
<evidence type="ECO:0000313" key="7">
    <source>
        <dbReference type="Proteomes" id="UP000504606"/>
    </source>
</evidence>
<name>A0A9C6X6L8_FRAOC</name>
<sequence>MAGGSTERRSPSASRKELERWWTAMGEHKELGASWWRLAITALMAAALARVCIPGSSPTVDVQVQQGVLQGALRSTYHDGIPYFSFQGVPYARPPVGDLRFRAPQPPVPWEGVRPATEEGHMCVQPHTEIYWMPPEVHKMRLPTTWRRAWNIVSSLPRLGAQILRFWAQQEDCLYLNVYTKRMSPEPAAPHFGCDSEDPGSPGCKDKLSPVLVFIHGGAFYSGTANSHIYGPDFLLREDVVLVTVQYRLGAIGEA</sequence>
<dbReference type="AlphaFoldDB" id="A0A9C6X6L8"/>
<dbReference type="InterPro" id="IPR002018">
    <property type="entry name" value="CarbesteraseB"/>
</dbReference>
<dbReference type="InterPro" id="IPR029058">
    <property type="entry name" value="AB_hydrolase_fold"/>
</dbReference>
<keyword evidence="5" id="KW-0325">Glycoprotein</keyword>
<evidence type="ECO:0000259" key="6">
    <source>
        <dbReference type="Pfam" id="PF00135"/>
    </source>
</evidence>
<organism evidence="7 8">
    <name type="scientific">Frankliniella occidentalis</name>
    <name type="common">Western flower thrips</name>
    <name type="synonym">Euthrips occidentalis</name>
    <dbReference type="NCBI Taxonomy" id="133901"/>
    <lineage>
        <taxon>Eukaryota</taxon>
        <taxon>Metazoa</taxon>
        <taxon>Ecdysozoa</taxon>
        <taxon>Arthropoda</taxon>
        <taxon>Hexapoda</taxon>
        <taxon>Insecta</taxon>
        <taxon>Pterygota</taxon>
        <taxon>Neoptera</taxon>
        <taxon>Paraneoptera</taxon>
        <taxon>Thysanoptera</taxon>
        <taxon>Terebrantia</taxon>
        <taxon>Thripoidea</taxon>
        <taxon>Thripidae</taxon>
        <taxon>Frankliniella</taxon>
    </lineage>
</organism>